<reference evidence="2 3" key="1">
    <citation type="submission" date="2020-10" db="EMBL/GenBank/DDBJ databases">
        <title>Connecting structure to function with the recovery of over 1000 high-quality activated sludge metagenome-assembled genomes encoding full-length rRNA genes using long-read sequencing.</title>
        <authorList>
            <person name="Singleton C.M."/>
            <person name="Petriglieri F."/>
            <person name="Kristensen J.M."/>
            <person name="Kirkegaard R.H."/>
            <person name="Michaelsen T.Y."/>
            <person name="Andersen M.H."/>
            <person name="Karst S.M."/>
            <person name="Dueholm M.S."/>
            <person name="Nielsen P.H."/>
            <person name="Albertsen M."/>
        </authorList>
    </citation>
    <scope>NUCLEOTIDE SEQUENCE [LARGE SCALE GENOMIC DNA]</scope>
    <source>
        <strain evidence="2">Ribe_18-Q3-R11-54_BAT3C.373</strain>
    </source>
</reference>
<proteinExistence type="predicted"/>
<keyword evidence="1" id="KW-0812">Transmembrane</keyword>
<gene>
    <name evidence="2" type="ORF">IPO85_17800</name>
</gene>
<keyword evidence="1" id="KW-0472">Membrane</keyword>
<name>A0A9D7SDS6_9BACT</name>
<comment type="caution">
    <text evidence="2">The sequence shown here is derived from an EMBL/GenBank/DDBJ whole genome shotgun (WGS) entry which is preliminary data.</text>
</comment>
<accession>A0A9D7SDS6</accession>
<keyword evidence="1" id="KW-1133">Transmembrane helix</keyword>
<evidence type="ECO:0000256" key="1">
    <source>
        <dbReference type="SAM" id="Phobius"/>
    </source>
</evidence>
<dbReference type="AlphaFoldDB" id="A0A9D7SDS6"/>
<dbReference type="EMBL" id="JADKFW010000018">
    <property type="protein sequence ID" value="MBK9719329.1"/>
    <property type="molecule type" value="Genomic_DNA"/>
</dbReference>
<evidence type="ECO:0000313" key="3">
    <source>
        <dbReference type="Proteomes" id="UP000808349"/>
    </source>
</evidence>
<evidence type="ECO:0000313" key="2">
    <source>
        <dbReference type="EMBL" id="MBK9719329.1"/>
    </source>
</evidence>
<feature type="transmembrane region" description="Helical" evidence="1">
    <location>
        <begin position="463"/>
        <end position="484"/>
    </location>
</feature>
<dbReference type="Proteomes" id="UP000808349">
    <property type="component" value="Unassembled WGS sequence"/>
</dbReference>
<protein>
    <submittedName>
        <fullName evidence="2">Uncharacterized protein</fullName>
    </submittedName>
</protein>
<sequence>MQELELDYKERLQAVAEIIQSSDELSAYLEEETPELYKVLQDTYEPLLAEIYNEVAEMHPLQLLQAEKVMMNPFFEGLFLPRFLGYSVLRGDINEDIKYTRPQEHFKEVLIAIANSANFDAIKQRIGQTVQVGFALSSDIWIANLLDRIENKKVKLFLQSMKLDRFRDKQERINLLQRYKKQFTHYNFLTAKFPTTVSELKVETDTLVNFLLSRIAFRSKHNNYIQAIHELISRKEFYKEPEFLELLAIIANFITLNEAEETHLSKAFNDCRSENPQFVNQYFNFLKKNYKQDTKFGAAADQRVYQLLDKTKTDDLVKYYLLMDTIHNKGFVHEDALDATNGFYSQYEGMSINNEVLRLAILQQFKQVVEHLTEPEHQSFYEITRTFASYMNIFDNSAFNQDVESMCMEYIQKLMTFYPDKRSREYQDVKKFVNSFFVEWELMTEKEVMEFFKIKRKRKTNKIINLFSIIIFDIVIICNIYTVIDK</sequence>
<organism evidence="2 3">
    <name type="scientific">Candidatus Defluviibacterium haderslevense</name>
    <dbReference type="NCBI Taxonomy" id="2981993"/>
    <lineage>
        <taxon>Bacteria</taxon>
        <taxon>Pseudomonadati</taxon>
        <taxon>Bacteroidota</taxon>
        <taxon>Saprospiria</taxon>
        <taxon>Saprospirales</taxon>
        <taxon>Saprospiraceae</taxon>
        <taxon>Candidatus Defluviibacterium</taxon>
    </lineage>
</organism>